<dbReference type="Pfam" id="PF18143">
    <property type="entry name" value="HAD_SAK_2"/>
    <property type="match status" value="1"/>
</dbReference>
<gene>
    <name evidence="1" type="ORF">ATK30_8719</name>
</gene>
<name>A0A2N3WV37_9PSEU</name>
<protein>
    <recommendedName>
        <fullName evidence="3">Secreted protein</fullName>
    </recommendedName>
</protein>
<evidence type="ECO:0000313" key="2">
    <source>
        <dbReference type="Proteomes" id="UP000233750"/>
    </source>
</evidence>
<keyword evidence="2" id="KW-1185">Reference proteome</keyword>
<dbReference type="OrthoDB" id="5124141at2"/>
<accession>A0A2N3WV37</accession>
<evidence type="ECO:0008006" key="3">
    <source>
        <dbReference type="Google" id="ProtNLM"/>
    </source>
</evidence>
<dbReference type="AlphaFoldDB" id="A0A2N3WV37"/>
<evidence type="ECO:0000313" key="1">
    <source>
        <dbReference type="EMBL" id="PKV97723.1"/>
    </source>
</evidence>
<sequence length="170" mass="19043">MESTVSSLGCRVGRCPVFFLDVDGTLLPYGSAPGREAESAPPLERLDPRLGIRLASLPAELVWATTWGDEANTEIAPRLGLPRLPVVRWPEPSAAEEREDRWFGVHWKTRALVAWADGRPFVWADDEITGGDREWVLARHPGRALLHRVDPDRGLAETDFAVLREWLRTA</sequence>
<proteinExistence type="predicted"/>
<dbReference type="Proteomes" id="UP000233750">
    <property type="component" value="Unassembled WGS sequence"/>
</dbReference>
<dbReference type="EMBL" id="PJMY01000003">
    <property type="protein sequence ID" value="PKV97723.1"/>
    <property type="molecule type" value="Genomic_DNA"/>
</dbReference>
<comment type="caution">
    <text evidence="1">The sequence shown here is derived from an EMBL/GenBank/DDBJ whole genome shotgun (WGS) entry which is preliminary data.</text>
</comment>
<reference evidence="1 2" key="1">
    <citation type="submission" date="2017-12" db="EMBL/GenBank/DDBJ databases">
        <title>Sequencing the genomes of 1000 Actinobacteria strains.</title>
        <authorList>
            <person name="Klenk H.-P."/>
        </authorList>
    </citation>
    <scope>NUCLEOTIDE SEQUENCE [LARGE SCALE GENOMIC DNA]</scope>
    <source>
        <strain evidence="1 2">DSM 45165</strain>
    </source>
</reference>
<organism evidence="1 2">
    <name type="scientific">Amycolatopsis echigonensis</name>
    <dbReference type="NCBI Taxonomy" id="2576905"/>
    <lineage>
        <taxon>Bacteria</taxon>
        <taxon>Bacillati</taxon>
        <taxon>Actinomycetota</taxon>
        <taxon>Actinomycetes</taxon>
        <taxon>Pseudonocardiales</taxon>
        <taxon>Pseudonocardiaceae</taxon>
        <taxon>Amycolatopsis</taxon>
    </lineage>
</organism>